<accession>A7S4C9</accession>
<dbReference type="eggNOG" id="ENOG502RX2I">
    <property type="taxonomic scope" value="Eukaryota"/>
</dbReference>
<reference evidence="3 4" key="1">
    <citation type="journal article" date="2007" name="Science">
        <title>Sea anemone genome reveals ancestral eumetazoan gene repertoire and genomic organization.</title>
        <authorList>
            <person name="Putnam N.H."/>
            <person name="Srivastava M."/>
            <person name="Hellsten U."/>
            <person name="Dirks B."/>
            <person name="Chapman J."/>
            <person name="Salamov A."/>
            <person name="Terry A."/>
            <person name="Shapiro H."/>
            <person name="Lindquist E."/>
            <person name="Kapitonov V.V."/>
            <person name="Jurka J."/>
            <person name="Genikhovich G."/>
            <person name="Grigoriev I.V."/>
            <person name="Lucas S.M."/>
            <person name="Steele R.E."/>
            <person name="Finnerty J.R."/>
            <person name="Technau U."/>
            <person name="Martindale M.Q."/>
            <person name="Rokhsar D.S."/>
        </authorList>
    </citation>
    <scope>NUCLEOTIDE SEQUENCE [LARGE SCALE GENOMIC DNA]</scope>
    <source>
        <strain evidence="4">CH2 X CH6</strain>
    </source>
</reference>
<dbReference type="GO" id="GO:0019902">
    <property type="term" value="F:phosphatase binding"/>
    <property type="evidence" value="ECO:0000318"/>
    <property type="project" value="GO_Central"/>
</dbReference>
<keyword evidence="4" id="KW-1185">Reference proteome</keyword>
<gene>
    <name evidence="3" type="ORF">NEMVEDRAFT_v1g242774</name>
</gene>
<evidence type="ECO:0000259" key="2">
    <source>
        <dbReference type="Pfam" id="PF08457"/>
    </source>
</evidence>
<dbReference type="InParanoid" id="A7S4C9"/>
<dbReference type="PANTHER" id="PTHR22028">
    <property type="entry name" value="SFI1 SPINDLE BODY DOMAIN-CONTAINING PROTEIN-RELATED"/>
    <property type="match status" value="1"/>
</dbReference>
<dbReference type="OMA" id="EVSAHEW"/>
<dbReference type="PANTHER" id="PTHR22028:SF9">
    <property type="entry name" value="SFI1 SPINDLE BODY DOMAIN-CONTAINING PROTEIN"/>
    <property type="match status" value="1"/>
</dbReference>
<protein>
    <recommendedName>
        <fullName evidence="2">Sfi1 spindle body domain-containing protein</fullName>
    </recommendedName>
</protein>
<evidence type="ECO:0000313" key="3">
    <source>
        <dbReference type="EMBL" id="EDO41498.1"/>
    </source>
</evidence>
<dbReference type="PhylomeDB" id="A7S4C9"/>
<dbReference type="EMBL" id="DS469577">
    <property type="protein sequence ID" value="EDO41498.1"/>
    <property type="molecule type" value="Genomic_DNA"/>
</dbReference>
<feature type="compositionally biased region" description="Basic residues" evidence="1">
    <location>
        <begin position="667"/>
        <end position="676"/>
    </location>
</feature>
<sequence length="2091" mass="250483">MATSDKRREKSTDSIVDDSDMIDMSFYDLPQIQKKPVGSNSYIMVPDTILADAYISTYRNENGDTSRIFNGNGTHNSSASSFIGKYNSKAHQDRSHQQANGSVLREGTKSDGHTLLSTDISYNSLYSNGLRRPFIINNEETLMHYATETESTCSSGIAADIETSPKNDSKSHSKLTNGSKYINNRSFASLSSKTPMKAKHVQSNVPLLDERSLMMGNNSIGSHGKQQFSTPRYTTPPTHNTSIYYNYSDTNYGHHLRDAQLMSVRNEAQVVFGNLSNNAVKPKQINKQRNHEKPHQGVVRNGKGHPLYRDLSLMNSFSVDSSRRISSAVWAMKLLDVDNTPSSPSFQQMLLKARIFRRWHQRVRLRRLIRMEIDSKMNSAVTFWQYSTLRSHFKAWRSYRQHQQYAADQLHRRHMLQTGMRGLRFVVQFNTQLRQDAFIRLNGRLMAKYWLKWQNHLKQRKAEALKTAFNRWRVFKLEENRDKILEGMVTRHILSKNYSKWKQRYHVEQSTSVAGLHFKITLLTKCWHGWRVYAAQGVVKSRLNEVARVHFEDNVQERLFRRWVKQTKKSTAATTLLKRKIVLKAFYSWRNWTEYAKVLHQRFQSMCKEYYNRALVRQTFVKWKHKLLARQAEKFHRDVVQRRVYRLWFLRHRRKVIHRHLCKAMAKKGHETRKRHYHDDVTKRGNDPITIGPRNSDDNITTRPRNAVTTLSRPGQETGKKRRFFRLWADATRSQQKRREILVTTLQRMLLSNTMNRWKKHTNTVRSLRARHQFLTSLQDTRAVRNAFSKWMFAMKVVNFTKMARARWSDRCVRRACEQWKLMVRCQRLERVLIENRPRQELWVMRDAFGRWMRALQEATAVKQRARSAAAILARNTKRRILQGWRVTNQQDQIISPMVMRRRRKHMARAFDAWRLHIYRQKYIVDQQVRAKENLLLRHFMHWRGRTRLRLKEQNAVDKLHFSNMRRAFAAWRGHVRECRHERLRERAMRLQLMGEYYKRWLDRTHVRIEAKDIQLGHQARHVVLTRWAFKAWRQSATEQKERLAQTEQRIAADHRRLVVTKAFRVWHRLHQVISLPGRMDLVDAVRIASPITVLREATHTKSPLAMQSPLAVQSPVHTPISLPHPIAMNGSSESSSPELHLQLPSLGSDNVFTPVRVEHTPPRGEAELTRMFSISSEDDEFDRQSVTSGTSCMSMRDKEMVLTDTILHWRALPLSLTFRTWLKYTRQRKLLRELLFYFREKRRMEHLAHALCTWRRELYIKVAARQYLRDGTRQRCLRAWHEYVQTRRMKEDRHVTAQQQSRTRLLRLSFRVWKDKYTAKRRLQSIVGQWQKKAIVEEKYKSIQDKVQASHEARVVRARFQYWLKVTRKSQEARRFYLDSLLPKFFVTWHAYASERSTRRRQATSFRDSSLTRTAFKEWLRRFEAVKKTEQYIEVKATNTCVEILQVWHDWAHGVSTRRAQWRAYRRSLEIKQMREIFSLWLSGAQQLQAAQRIHEQAITKRVFLSWRNEARSRLQNKFNAKEFSIQCSQNLLARSFQFWKRLYTHRQKAVAHAAARDLETMRSCYRDWRDFALECRAEKHYINNVIKSVYFRWYDTYVSRKKARSLIQSWKVITQDSKNLNSKAMEVCQQSERKLLHRAFMLWVQEAHKLEKAKAHSSTIAMRCALIAWHQLASTKARCKRVLAERQEERSKELISRSFKLWKDSFHTALHNLKLLDEHTERKNQQTLVACMLQWRKHTLKCRSGKHYQARLVIKSFMLWKDRLVQKKGLQDIVQRMFVRRTRQAAIHWMQWTKRSQRQQQEAGEFEAHVMRLRVERSFRYWKTSTEHSLRARRHLDQIVLARGFIAWRKTVKIRVDERKKIEKFRSEVMQRKVSRMFNEWKTALTAAQGYNKLVSGQLKKHHQRMLAGAMREWRRETLCSRAEKHYRTMLTARFFLDWKTVYDDRLEEKKLETEKGTVADLHYRQHLCKVCFRAWMHDARMEKYLEMKQQRLVQNHFDMWKKKSNLKAIASELGDHRLYHKYWSKWRHQLVRKRVSELMMKHEEKKLLSEVFGSWLRLTTIRRRLLHEWNLAQVEKWFRLWMKKYNES</sequence>
<evidence type="ECO:0000313" key="4">
    <source>
        <dbReference type="Proteomes" id="UP000001593"/>
    </source>
</evidence>
<dbReference type="STRING" id="45351.A7S4C9"/>
<organism evidence="3 4">
    <name type="scientific">Nematostella vectensis</name>
    <name type="common">Starlet sea anemone</name>
    <dbReference type="NCBI Taxonomy" id="45351"/>
    <lineage>
        <taxon>Eukaryota</taxon>
        <taxon>Metazoa</taxon>
        <taxon>Cnidaria</taxon>
        <taxon>Anthozoa</taxon>
        <taxon>Hexacorallia</taxon>
        <taxon>Actiniaria</taxon>
        <taxon>Edwardsiidae</taxon>
        <taxon>Nematostella</taxon>
    </lineage>
</organism>
<proteinExistence type="predicted"/>
<feature type="region of interest" description="Disordered" evidence="1">
    <location>
        <begin position="91"/>
        <end position="110"/>
    </location>
</feature>
<dbReference type="Pfam" id="PF08457">
    <property type="entry name" value="Sfi1"/>
    <property type="match status" value="1"/>
</dbReference>
<dbReference type="InterPro" id="IPR052270">
    <property type="entry name" value="CACF_protein"/>
</dbReference>
<feature type="region of interest" description="Disordered" evidence="1">
    <location>
        <begin position="667"/>
        <end position="702"/>
    </location>
</feature>
<feature type="region of interest" description="Disordered" evidence="1">
    <location>
        <begin position="1122"/>
        <end position="1141"/>
    </location>
</feature>
<dbReference type="Proteomes" id="UP000001593">
    <property type="component" value="Unassembled WGS sequence"/>
</dbReference>
<dbReference type="HOGENOM" id="CLU_241614_0_0_1"/>
<name>A7S4C9_NEMVE</name>
<evidence type="ECO:0000256" key="1">
    <source>
        <dbReference type="SAM" id="MobiDB-lite"/>
    </source>
</evidence>
<feature type="domain" description="Sfi1 spindle body" evidence="2">
    <location>
        <begin position="1367"/>
        <end position="1525"/>
    </location>
</feature>
<dbReference type="InterPro" id="IPR013665">
    <property type="entry name" value="Sfi1_dom"/>
</dbReference>
<feature type="compositionally biased region" description="Basic and acidic residues" evidence="1">
    <location>
        <begin position="677"/>
        <end position="686"/>
    </location>
</feature>